<protein>
    <submittedName>
        <fullName evidence="2">Glycosyl transferase family 2</fullName>
    </submittedName>
</protein>
<dbReference type="Proteomes" id="UP000290287">
    <property type="component" value="Unassembled WGS sequence"/>
</dbReference>
<dbReference type="InterPro" id="IPR001173">
    <property type="entry name" value="Glyco_trans_2-like"/>
</dbReference>
<evidence type="ECO:0000259" key="1">
    <source>
        <dbReference type="Pfam" id="PF00535"/>
    </source>
</evidence>
<dbReference type="PANTHER" id="PTHR22916">
    <property type="entry name" value="GLYCOSYLTRANSFERASE"/>
    <property type="match status" value="1"/>
</dbReference>
<evidence type="ECO:0000313" key="3">
    <source>
        <dbReference type="Proteomes" id="UP000290287"/>
    </source>
</evidence>
<feature type="domain" description="Glycosyltransferase 2-like" evidence="1">
    <location>
        <begin position="8"/>
        <end position="143"/>
    </location>
</feature>
<reference evidence="2 3" key="1">
    <citation type="submission" date="2017-10" db="EMBL/GenBank/DDBJ databases">
        <title>Nyctiphanis sp. nov., isolated from the stomach of the euphausiid Nyctiphanes simplex (Hansen, 1911) in the Gulf of California.</title>
        <authorList>
            <person name="Gomez-Gil B."/>
            <person name="Aguilar-Mendez M."/>
            <person name="Lopez-Cortes A."/>
            <person name="Gomez-Gutierrez J."/>
            <person name="Roque A."/>
            <person name="Lang E."/>
            <person name="Gonzalez-Castillo A."/>
        </authorList>
    </citation>
    <scope>NUCLEOTIDE SEQUENCE [LARGE SCALE GENOMIC DNA]</scope>
    <source>
        <strain evidence="2 3">CAIM 600</strain>
    </source>
</reference>
<gene>
    <name evidence="2" type="ORF">CS022_00105</name>
</gene>
<proteinExistence type="predicted"/>
<dbReference type="InterPro" id="IPR029044">
    <property type="entry name" value="Nucleotide-diphossugar_trans"/>
</dbReference>
<name>A0A4Q0YWP2_9GAMM</name>
<accession>A0A4Q0YWP2</accession>
<organism evidence="2 3">
    <name type="scientific">Veronia nyctiphanis</name>
    <dbReference type="NCBI Taxonomy" id="1278244"/>
    <lineage>
        <taxon>Bacteria</taxon>
        <taxon>Pseudomonadati</taxon>
        <taxon>Pseudomonadota</taxon>
        <taxon>Gammaproteobacteria</taxon>
        <taxon>Vibrionales</taxon>
        <taxon>Vibrionaceae</taxon>
        <taxon>Veronia</taxon>
    </lineage>
</organism>
<dbReference type="GO" id="GO:0016758">
    <property type="term" value="F:hexosyltransferase activity"/>
    <property type="evidence" value="ECO:0007669"/>
    <property type="project" value="UniProtKB-ARBA"/>
</dbReference>
<evidence type="ECO:0000313" key="2">
    <source>
        <dbReference type="EMBL" id="RXJ74694.1"/>
    </source>
</evidence>
<dbReference type="Gene3D" id="3.90.550.10">
    <property type="entry name" value="Spore Coat Polysaccharide Biosynthesis Protein SpsA, Chain A"/>
    <property type="match status" value="1"/>
</dbReference>
<dbReference type="OrthoDB" id="9802649at2"/>
<dbReference type="Pfam" id="PF00535">
    <property type="entry name" value="Glycos_transf_2"/>
    <property type="match status" value="1"/>
</dbReference>
<keyword evidence="2" id="KW-0808">Transferase</keyword>
<keyword evidence="3" id="KW-1185">Reference proteome</keyword>
<dbReference type="PANTHER" id="PTHR22916:SF3">
    <property type="entry name" value="UDP-GLCNAC:BETAGAL BETA-1,3-N-ACETYLGLUCOSAMINYLTRANSFERASE-LIKE PROTEIN 1"/>
    <property type="match status" value="1"/>
</dbReference>
<sequence>MYEQPLVSIITPTYNCSKFIRDVYESIVNQEYKHWEWVVTDDNSTDDTFTVLRDLANKDDRIVLSKTDINSGAAVCRNNSIELSSGRFLAFIDGDDLWLPNKLTTQIKFMLENRVSFSFTAYQLVNVSGDLSSKVVDLNQKLPLSYQDMLRKKATLGCSTVMLDKTAFNDISLPNLRTGQDYALWLNLLRTGENAHPIPIVLTYYRITPNSISRNKFKKAIRQWQIYRKIEKIDFFNSIPLFFNYAWRACFESNFVFFLY</sequence>
<comment type="caution">
    <text evidence="2">The sequence shown here is derived from an EMBL/GenBank/DDBJ whole genome shotgun (WGS) entry which is preliminary data.</text>
</comment>
<dbReference type="AlphaFoldDB" id="A0A4Q0YWP2"/>
<dbReference type="CDD" id="cd00761">
    <property type="entry name" value="Glyco_tranf_GTA_type"/>
    <property type="match status" value="1"/>
</dbReference>
<dbReference type="SUPFAM" id="SSF53448">
    <property type="entry name" value="Nucleotide-diphospho-sugar transferases"/>
    <property type="match status" value="1"/>
</dbReference>
<dbReference type="EMBL" id="PEIB01000001">
    <property type="protein sequence ID" value="RXJ74694.1"/>
    <property type="molecule type" value="Genomic_DNA"/>
</dbReference>
<dbReference type="RefSeq" id="WP_129120585.1">
    <property type="nucleotide sequence ID" value="NZ_PEIB01000001.1"/>
</dbReference>